<dbReference type="EMBL" id="JACCFO010000001">
    <property type="protein sequence ID" value="NYI99084.1"/>
    <property type="molecule type" value="Genomic_DNA"/>
</dbReference>
<dbReference type="Proteomes" id="UP000575985">
    <property type="component" value="Unassembled WGS sequence"/>
</dbReference>
<dbReference type="InterPro" id="IPR036691">
    <property type="entry name" value="Endo/exonu/phosph_ase_sf"/>
</dbReference>
<evidence type="ECO:0000313" key="3">
    <source>
        <dbReference type="EMBL" id="NYI99084.1"/>
    </source>
</evidence>
<reference evidence="3 4" key="1">
    <citation type="submission" date="2020-07" db="EMBL/GenBank/DDBJ databases">
        <title>Sequencing the genomes of 1000 actinobacteria strains.</title>
        <authorList>
            <person name="Klenk H.-P."/>
        </authorList>
    </citation>
    <scope>NUCLEOTIDE SEQUENCE [LARGE SCALE GENOMIC DNA]</scope>
    <source>
        <strain evidence="3 4">DSM 45927</strain>
    </source>
</reference>
<evidence type="ECO:0000259" key="2">
    <source>
        <dbReference type="Pfam" id="PF03372"/>
    </source>
</evidence>
<dbReference type="InterPro" id="IPR005135">
    <property type="entry name" value="Endo/exonuclease/phosphatase"/>
</dbReference>
<keyword evidence="3" id="KW-0378">Hydrolase</keyword>
<feature type="chain" id="PRO_5039159879" evidence="1">
    <location>
        <begin position="26"/>
        <end position="302"/>
    </location>
</feature>
<organism evidence="3 4">
    <name type="scientific">Streptomonospora nanhaiensis</name>
    <dbReference type="NCBI Taxonomy" id="1323731"/>
    <lineage>
        <taxon>Bacteria</taxon>
        <taxon>Bacillati</taxon>
        <taxon>Actinomycetota</taxon>
        <taxon>Actinomycetes</taxon>
        <taxon>Streptosporangiales</taxon>
        <taxon>Nocardiopsidaceae</taxon>
        <taxon>Streptomonospora</taxon>
    </lineage>
</organism>
<dbReference type="Gene3D" id="3.60.10.10">
    <property type="entry name" value="Endonuclease/exonuclease/phosphatase"/>
    <property type="match status" value="1"/>
</dbReference>
<evidence type="ECO:0000256" key="1">
    <source>
        <dbReference type="SAM" id="SignalP"/>
    </source>
</evidence>
<dbReference type="GO" id="GO:0006508">
    <property type="term" value="P:proteolysis"/>
    <property type="evidence" value="ECO:0007669"/>
    <property type="project" value="UniProtKB-KW"/>
</dbReference>
<dbReference type="Pfam" id="PF03372">
    <property type="entry name" value="Exo_endo_phos"/>
    <property type="match status" value="1"/>
</dbReference>
<dbReference type="RefSeq" id="WP_179770123.1">
    <property type="nucleotide sequence ID" value="NZ_JACCFO010000001.1"/>
</dbReference>
<dbReference type="SUPFAM" id="SSF56219">
    <property type="entry name" value="DNase I-like"/>
    <property type="match status" value="1"/>
</dbReference>
<proteinExistence type="predicted"/>
<dbReference type="AlphaFoldDB" id="A0A853BVM5"/>
<comment type="caution">
    <text evidence="3">The sequence shown here is derived from an EMBL/GenBank/DDBJ whole genome shotgun (WGS) entry which is preliminary data.</text>
</comment>
<feature type="signal peptide" evidence="1">
    <location>
        <begin position="1"/>
        <end position="25"/>
    </location>
</feature>
<keyword evidence="4" id="KW-1185">Reference proteome</keyword>
<feature type="domain" description="Endonuclease/exonuclease/phosphatase" evidence="2">
    <location>
        <begin position="45"/>
        <end position="292"/>
    </location>
</feature>
<sequence>MRLARYAAAVLAGAALLLGLSITPAGTTTAGAEAAPPRPQARSALTWNLCGTAEHCPGRTDPALKAAAAAGQALTDPDLAYIMLQEVCAVSHVAPLRKRLGTDWGVYFRPARDVRTGEFIRCGIPNGPGSVQPELAGTAVAVKKSGPGGRVRVAGMEFDPPDPGSPATQGAACLVDDTSRTLACSAHFVHSGVDPDGSLRTWYARQLGERIDAAVARGYRVVVGADLNTTSADGYAAGLHAGAVAADAGAAPTYGPAYPFEAATLAIDYLYFDTAGWSPGPATVSDVVWSDHRMLRGSAVPR</sequence>
<evidence type="ECO:0000313" key="4">
    <source>
        <dbReference type="Proteomes" id="UP000575985"/>
    </source>
</evidence>
<dbReference type="GO" id="GO:0008233">
    <property type="term" value="F:peptidase activity"/>
    <property type="evidence" value="ECO:0007669"/>
    <property type="project" value="UniProtKB-KW"/>
</dbReference>
<protein>
    <submittedName>
        <fullName evidence="3">Subtilisin family serine protease</fullName>
    </submittedName>
</protein>
<gene>
    <name evidence="3" type="ORF">HNR12_005361</name>
</gene>
<accession>A0A853BVM5</accession>
<keyword evidence="1" id="KW-0732">Signal</keyword>
<name>A0A853BVM5_9ACTN</name>
<keyword evidence="3" id="KW-0645">Protease</keyword>